<organism evidence="12 13">
    <name type="scientific">Ferrimonas balearica (strain DSM 9799 / CCM 4581 / KCTC 23876 / PAT)</name>
    <dbReference type="NCBI Taxonomy" id="550540"/>
    <lineage>
        <taxon>Bacteria</taxon>
        <taxon>Pseudomonadati</taxon>
        <taxon>Pseudomonadota</taxon>
        <taxon>Gammaproteobacteria</taxon>
        <taxon>Alteromonadales</taxon>
        <taxon>Ferrimonadaceae</taxon>
        <taxon>Ferrimonas</taxon>
    </lineage>
</organism>
<dbReference type="OrthoDB" id="1628901at2"/>
<keyword evidence="13" id="KW-1185">Reference proteome</keyword>
<dbReference type="eggNOG" id="COG0457">
    <property type="taxonomic scope" value="Bacteria"/>
</dbReference>
<dbReference type="Proteomes" id="UP000006683">
    <property type="component" value="Chromosome"/>
</dbReference>
<dbReference type="eggNOG" id="COG0810">
    <property type="taxonomic scope" value="Bacteria"/>
</dbReference>
<dbReference type="SUPFAM" id="SSF48452">
    <property type="entry name" value="TPR-like"/>
    <property type="match status" value="1"/>
</dbReference>
<feature type="domain" description="TonB C-terminal" evidence="11">
    <location>
        <begin position="281"/>
        <end position="371"/>
    </location>
</feature>
<dbReference type="InterPro" id="IPR011990">
    <property type="entry name" value="TPR-like_helical_dom_sf"/>
</dbReference>
<feature type="chain" id="PRO_5003151915" evidence="10">
    <location>
        <begin position="29"/>
        <end position="371"/>
    </location>
</feature>
<dbReference type="PANTHER" id="PTHR33446">
    <property type="entry name" value="PROTEIN TONB-RELATED"/>
    <property type="match status" value="1"/>
</dbReference>
<proteinExistence type="inferred from homology"/>
<evidence type="ECO:0000256" key="10">
    <source>
        <dbReference type="SAM" id="SignalP"/>
    </source>
</evidence>
<dbReference type="GO" id="GO:0055085">
    <property type="term" value="P:transmembrane transport"/>
    <property type="evidence" value="ECO:0007669"/>
    <property type="project" value="InterPro"/>
</dbReference>
<keyword evidence="10" id="KW-0732">Signal</keyword>
<keyword evidence="8" id="KW-1133">Transmembrane helix</keyword>
<dbReference type="PANTHER" id="PTHR33446:SF14">
    <property type="entry name" value="PROTEIN TONB"/>
    <property type="match status" value="1"/>
</dbReference>
<keyword evidence="3" id="KW-0813">Transport</keyword>
<sequence>MDMLNLRRAIPAALGLCAVLLLPPLSHANSNDSALYRAYDAYEQAVEAGDLKSIAREAERTYQIAVSELDDADPRTATLAINLGSALENLAKRQSPKEWAATQAEAFDAYQDALTRLEAQQGEQSEALLDPLLGMAKTADKPRRARSYYQRAIELSEGKPMQQATLQLWAFDQLKTHPETARSAKAFILEAVETLQSERPENDSVRLEAEFRLAMVLAGERRRLKAIDELERILGHYEGLSFTHPIALGAHTKLVELYQRIGEPELATAHCQAVGQMTPWQEDQEQVPLYRKEPKYPLDMARRGKDGYVIVAFNIDTQGFVTELEVIESEGGEAFEKATLDALKEWRFAPRFEAGNPVIAPSTVRMDFSLD</sequence>
<evidence type="ECO:0000313" key="13">
    <source>
        <dbReference type="Proteomes" id="UP000006683"/>
    </source>
</evidence>
<feature type="signal peptide" evidence="10">
    <location>
        <begin position="1"/>
        <end position="28"/>
    </location>
</feature>
<dbReference type="InterPro" id="IPR051045">
    <property type="entry name" value="TonB-dependent_transducer"/>
</dbReference>
<keyword evidence="4" id="KW-1003">Cell membrane</keyword>
<evidence type="ECO:0000256" key="7">
    <source>
        <dbReference type="ARBA" id="ARBA00022927"/>
    </source>
</evidence>
<dbReference type="GO" id="GO:0015031">
    <property type="term" value="P:protein transport"/>
    <property type="evidence" value="ECO:0007669"/>
    <property type="project" value="UniProtKB-KW"/>
</dbReference>
<dbReference type="SUPFAM" id="SSF74653">
    <property type="entry name" value="TolA/TonB C-terminal domain"/>
    <property type="match status" value="1"/>
</dbReference>
<evidence type="ECO:0000256" key="3">
    <source>
        <dbReference type="ARBA" id="ARBA00022448"/>
    </source>
</evidence>
<protein>
    <submittedName>
        <fullName evidence="12">TonB family protein</fullName>
    </submittedName>
</protein>
<dbReference type="InterPro" id="IPR006260">
    <property type="entry name" value="TonB/TolA_C"/>
</dbReference>
<evidence type="ECO:0000256" key="8">
    <source>
        <dbReference type="ARBA" id="ARBA00022989"/>
    </source>
</evidence>
<dbReference type="EMBL" id="CP002209">
    <property type="protein sequence ID" value="ADN77298.1"/>
    <property type="molecule type" value="Genomic_DNA"/>
</dbReference>
<reference evidence="12 13" key="1">
    <citation type="journal article" date="2010" name="Stand. Genomic Sci.">
        <title>Complete genome sequence of Ferrimonas balearica type strain (PAT).</title>
        <authorList>
            <person name="Nolan M."/>
            <person name="Sikorski J."/>
            <person name="Davenport K."/>
            <person name="Lucas S."/>
            <person name="Glavina Del Rio T."/>
            <person name="Tice H."/>
            <person name="Cheng J."/>
            <person name="Goodwin L."/>
            <person name="Pitluck S."/>
            <person name="Liolios K."/>
            <person name="Ivanova N."/>
            <person name="Mavromatis K."/>
            <person name="Ovchinnikova G."/>
            <person name="Pati A."/>
            <person name="Chen A."/>
            <person name="Palaniappan K."/>
            <person name="Land M."/>
            <person name="Hauser L."/>
            <person name="Chang Y."/>
            <person name="Jeffries C."/>
            <person name="Tapia R."/>
            <person name="Brettin T."/>
            <person name="Detter J."/>
            <person name="Han C."/>
            <person name="Yasawong M."/>
            <person name="Rohde M."/>
            <person name="Tindall B."/>
            <person name="Goker M."/>
            <person name="Woyke T."/>
            <person name="Bristow J."/>
            <person name="Eisen J."/>
            <person name="Markowitz V."/>
            <person name="Hugenholtz P."/>
            <person name="Kyrpides N."/>
            <person name="Klenk H."/>
            <person name="Lapidus A."/>
        </authorList>
    </citation>
    <scope>NUCLEOTIDE SEQUENCE [LARGE SCALE GENOMIC DNA]</scope>
    <source>
        <strain evidence="13">DSM 9799 / CCM 4581 / KCTC 23876 / PAT</strain>
    </source>
</reference>
<comment type="subcellular location">
    <subcellularLocation>
        <location evidence="1">Cell inner membrane</location>
        <topology evidence="1">Single-pass membrane protein</topology>
        <orientation evidence="1">Periplasmic side</orientation>
    </subcellularLocation>
</comment>
<dbReference type="HOGENOM" id="CLU_747805_0_0_6"/>
<evidence type="ECO:0000256" key="5">
    <source>
        <dbReference type="ARBA" id="ARBA00022519"/>
    </source>
</evidence>
<evidence type="ECO:0000256" key="1">
    <source>
        <dbReference type="ARBA" id="ARBA00004383"/>
    </source>
</evidence>
<keyword evidence="5" id="KW-0997">Cell inner membrane</keyword>
<dbReference type="KEGG" id="fbl:Fbal_3099"/>
<dbReference type="AlphaFoldDB" id="E1SUJ1"/>
<keyword evidence="6" id="KW-0812">Transmembrane</keyword>
<dbReference type="NCBIfam" id="TIGR01352">
    <property type="entry name" value="tonB_Cterm"/>
    <property type="match status" value="1"/>
</dbReference>
<name>E1SUJ1_FERBD</name>
<comment type="similarity">
    <text evidence="2">Belongs to the TonB family.</text>
</comment>
<accession>E1SUJ1</accession>
<evidence type="ECO:0000259" key="11">
    <source>
        <dbReference type="PROSITE" id="PS52015"/>
    </source>
</evidence>
<evidence type="ECO:0000256" key="9">
    <source>
        <dbReference type="ARBA" id="ARBA00023136"/>
    </source>
</evidence>
<dbReference type="GO" id="GO:0005886">
    <property type="term" value="C:plasma membrane"/>
    <property type="evidence" value="ECO:0007669"/>
    <property type="project" value="UniProtKB-SubCell"/>
</dbReference>
<keyword evidence="7" id="KW-0653">Protein transport</keyword>
<keyword evidence="9" id="KW-0472">Membrane</keyword>
<dbReference type="Pfam" id="PF03544">
    <property type="entry name" value="TonB_C"/>
    <property type="match status" value="1"/>
</dbReference>
<evidence type="ECO:0000256" key="4">
    <source>
        <dbReference type="ARBA" id="ARBA00022475"/>
    </source>
</evidence>
<evidence type="ECO:0000256" key="2">
    <source>
        <dbReference type="ARBA" id="ARBA00006555"/>
    </source>
</evidence>
<dbReference type="InterPro" id="IPR037682">
    <property type="entry name" value="TonB_C"/>
</dbReference>
<dbReference type="STRING" id="550540.Fbal_3099"/>
<dbReference type="Gene3D" id="3.30.2420.10">
    <property type="entry name" value="TonB"/>
    <property type="match status" value="1"/>
</dbReference>
<gene>
    <name evidence="12" type="ordered locus">Fbal_3099</name>
</gene>
<evidence type="ECO:0000256" key="6">
    <source>
        <dbReference type="ARBA" id="ARBA00022692"/>
    </source>
</evidence>
<dbReference type="PROSITE" id="PS52015">
    <property type="entry name" value="TONB_CTD"/>
    <property type="match status" value="1"/>
</dbReference>
<evidence type="ECO:0000313" key="12">
    <source>
        <dbReference type="EMBL" id="ADN77298.1"/>
    </source>
</evidence>
<dbReference type="Gene3D" id="1.25.40.10">
    <property type="entry name" value="Tetratricopeptide repeat domain"/>
    <property type="match status" value="1"/>
</dbReference>